<evidence type="ECO:0000313" key="3">
    <source>
        <dbReference type="Proteomes" id="UP000321083"/>
    </source>
</evidence>
<name>A0A5C6MD06_9PLAN</name>
<dbReference type="Pfam" id="PF08840">
    <property type="entry name" value="BAAT_C"/>
    <property type="match status" value="1"/>
</dbReference>
<dbReference type="SUPFAM" id="SSF53474">
    <property type="entry name" value="alpha/beta-Hydrolases"/>
    <property type="match status" value="1"/>
</dbReference>
<accession>A0A5C6MD06</accession>
<evidence type="ECO:0000259" key="1">
    <source>
        <dbReference type="Pfam" id="PF08840"/>
    </source>
</evidence>
<dbReference type="Proteomes" id="UP000321083">
    <property type="component" value="Unassembled WGS sequence"/>
</dbReference>
<reference evidence="2 3" key="1">
    <citation type="submission" date="2019-08" db="EMBL/GenBank/DDBJ databases">
        <title>100 year-old enigma solved: identification of Planctomyces bekefii, the type genus and species of the phylum Planctomycetes.</title>
        <authorList>
            <person name="Svetlana D.N."/>
            <person name="Overmann J."/>
        </authorList>
    </citation>
    <scope>NUCLEOTIDE SEQUENCE [LARGE SCALE GENOMIC DNA]</scope>
    <source>
        <strain evidence="2">Phe10_nw2017</strain>
    </source>
</reference>
<dbReference type="InterPro" id="IPR029058">
    <property type="entry name" value="AB_hydrolase_fold"/>
</dbReference>
<organism evidence="2 3">
    <name type="scientific">Planctomyces bekefii</name>
    <dbReference type="NCBI Taxonomy" id="1653850"/>
    <lineage>
        <taxon>Bacteria</taxon>
        <taxon>Pseudomonadati</taxon>
        <taxon>Planctomycetota</taxon>
        <taxon>Planctomycetia</taxon>
        <taxon>Planctomycetales</taxon>
        <taxon>Planctomycetaceae</taxon>
        <taxon>Planctomyces</taxon>
    </lineage>
</organism>
<dbReference type="EMBL" id="SRHE01000025">
    <property type="protein sequence ID" value="TWW12248.1"/>
    <property type="molecule type" value="Genomic_DNA"/>
</dbReference>
<protein>
    <recommendedName>
        <fullName evidence="1">BAAT/Acyl-CoA thioester hydrolase C-terminal domain-containing protein</fullName>
    </recommendedName>
</protein>
<dbReference type="InterPro" id="IPR014940">
    <property type="entry name" value="BAAT_C"/>
</dbReference>
<proteinExistence type="predicted"/>
<sequence>MEIPLEGSIAAVEWLSTHPLVQGQKVGLFGFSRGGEQAAAVASVVGDSSPIAAIAAGAPADYNIGAFFLG</sequence>
<keyword evidence="3" id="KW-1185">Reference proteome</keyword>
<evidence type="ECO:0000313" key="2">
    <source>
        <dbReference type="EMBL" id="TWW12248.1"/>
    </source>
</evidence>
<reference evidence="2 3" key="2">
    <citation type="submission" date="2019-08" db="EMBL/GenBank/DDBJ databases">
        <authorList>
            <person name="Henke P."/>
        </authorList>
    </citation>
    <scope>NUCLEOTIDE SEQUENCE [LARGE SCALE GENOMIC DNA]</scope>
    <source>
        <strain evidence="2">Phe10_nw2017</strain>
    </source>
</reference>
<feature type="domain" description="BAAT/Acyl-CoA thioester hydrolase C-terminal" evidence="1">
    <location>
        <begin position="11"/>
        <end position="51"/>
    </location>
</feature>
<dbReference type="AlphaFoldDB" id="A0A5C6MD06"/>
<dbReference type="Gene3D" id="3.40.50.1820">
    <property type="entry name" value="alpha/beta hydrolase"/>
    <property type="match status" value="1"/>
</dbReference>
<gene>
    <name evidence="2" type="ORF">E3A20_02470</name>
</gene>
<comment type="caution">
    <text evidence="2">The sequence shown here is derived from an EMBL/GenBank/DDBJ whole genome shotgun (WGS) entry which is preliminary data.</text>
</comment>